<evidence type="ECO:0000313" key="2">
    <source>
        <dbReference type="Proteomes" id="UP001152607"/>
    </source>
</evidence>
<reference evidence="1" key="1">
    <citation type="submission" date="2023-01" db="EMBL/GenBank/DDBJ databases">
        <authorList>
            <person name="Van Ghelder C."/>
            <person name="Rancurel C."/>
        </authorList>
    </citation>
    <scope>NUCLEOTIDE SEQUENCE</scope>
    <source>
        <strain evidence="1">CNCM I-4278</strain>
    </source>
</reference>
<organism evidence="1 2">
    <name type="scientific">Periconia digitata</name>
    <dbReference type="NCBI Taxonomy" id="1303443"/>
    <lineage>
        <taxon>Eukaryota</taxon>
        <taxon>Fungi</taxon>
        <taxon>Dikarya</taxon>
        <taxon>Ascomycota</taxon>
        <taxon>Pezizomycotina</taxon>
        <taxon>Dothideomycetes</taxon>
        <taxon>Pleosporomycetidae</taxon>
        <taxon>Pleosporales</taxon>
        <taxon>Massarineae</taxon>
        <taxon>Periconiaceae</taxon>
        <taxon>Periconia</taxon>
    </lineage>
</organism>
<name>A0A9W4UXK4_9PLEO</name>
<evidence type="ECO:0000313" key="1">
    <source>
        <dbReference type="EMBL" id="CAI6342253.1"/>
    </source>
</evidence>
<keyword evidence="2" id="KW-1185">Reference proteome</keyword>
<accession>A0A9W4UXK4</accession>
<protein>
    <submittedName>
        <fullName evidence="1">Uncharacterized protein</fullName>
    </submittedName>
</protein>
<dbReference type="EMBL" id="CAOQHR010000013">
    <property type="protein sequence ID" value="CAI6342253.1"/>
    <property type="molecule type" value="Genomic_DNA"/>
</dbReference>
<comment type="caution">
    <text evidence="1">The sequence shown here is derived from an EMBL/GenBank/DDBJ whole genome shotgun (WGS) entry which is preliminary data.</text>
</comment>
<dbReference type="AlphaFoldDB" id="A0A9W4UXK4"/>
<proteinExistence type="predicted"/>
<gene>
    <name evidence="1" type="ORF">PDIGIT_LOCUS15458</name>
</gene>
<dbReference type="Proteomes" id="UP001152607">
    <property type="component" value="Unassembled WGS sequence"/>
</dbReference>
<sequence>MDFRYVQRDQIVQDILPLSGPLMRDANWLPPKSVLSVASPMFPRKICCALNSALVEVSYAKDTKADHPLYHADFGLLS</sequence>